<evidence type="ECO:0000256" key="2">
    <source>
        <dbReference type="ARBA" id="ARBA00022771"/>
    </source>
</evidence>
<keyword evidence="3 4" id="KW-0862">Zinc</keyword>
<dbReference type="PROSITE" id="PS50245">
    <property type="entry name" value="CAP_GLY_2"/>
    <property type="match status" value="1"/>
</dbReference>
<feature type="compositionally biased region" description="Low complexity" evidence="5">
    <location>
        <begin position="1045"/>
        <end position="1115"/>
    </location>
</feature>
<dbReference type="GO" id="GO:0044594">
    <property type="term" value="F:17-beta-hydroxysteroid dehydrogenase (NAD+) activity"/>
    <property type="evidence" value="ECO:0007669"/>
    <property type="project" value="TreeGrafter"/>
</dbReference>
<evidence type="ECO:0000313" key="9">
    <source>
        <dbReference type="Proteomes" id="UP001303115"/>
    </source>
</evidence>
<keyword evidence="2 4" id="KW-0863">Zinc-finger</keyword>
<feature type="domain" description="CAP-Gly" evidence="7">
    <location>
        <begin position="300"/>
        <end position="346"/>
    </location>
</feature>
<dbReference type="AlphaFoldDB" id="A0AAN6PLE4"/>
<evidence type="ECO:0000259" key="7">
    <source>
        <dbReference type="PROSITE" id="PS50245"/>
    </source>
</evidence>
<feature type="region of interest" description="Disordered" evidence="5">
    <location>
        <begin position="1185"/>
        <end position="1211"/>
    </location>
</feature>
<feature type="zinc finger region" description="C3H1-type" evidence="4">
    <location>
        <begin position="1123"/>
        <end position="1151"/>
    </location>
</feature>
<comment type="caution">
    <text evidence="8">The sequence shown here is derived from an EMBL/GenBank/DDBJ whole genome shotgun (WGS) entry which is preliminary data.</text>
</comment>
<dbReference type="Pfam" id="PF01575">
    <property type="entry name" value="MaoC_dehydratas"/>
    <property type="match status" value="1"/>
</dbReference>
<feature type="region of interest" description="Disordered" evidence="5">
    <location>
        <begin position="629"/>
        <end position="668"/>
    </location>
</feature>
<dbReference type="InterPro" id="IPR001611">
    <property type="entry name" value="Leu-rich_rpt"/>
</dbReference>
<dbReference type="GO" id="GO:0005777">
    <property type="term" value="C:peroxisome"/>
    <property type="evidence" value="ECO:0007669"/>
    <property type="project" value="TreeGrafter"/>
</dbReference>
<dbReference type="PROSITE" id="PS50103">
    <property type="entry name" value="ZF_C3H1"/>
    <property type="match status" value="1"/>
</dbReference>
<feature type="compositionally biased region" description="Low complexity" evidence="5">
    <location>
        <begin position="977"/>
        <end position="986"/>
    </location>
</feature>
<evidence type="ECO:0000256" key="3">
    <source>
        <dbReference type="ARBA" id="ARBA00022833"/>
    </source>
</evidence>
<evidence type="ECO:0008006" key="10">
    <source>
        <dbReference type="Google" id="ProtNLM"/>
    </source>
</evidence>
<accession>A0AAN6PLE4</accession>
<evidence type="ECO:0000256" key="5">
    <source>
        <dbReference type="SAM" id="MobiDB-lite"/>
    </source>
</evidence>
<dbReference type="Gene3D" id="3.80.10.10">
    <property type="entry name" value="Ribonuclease Inhibitor"/>
    <property type="match status" value="2"/>
</dbReference>
<dbReference type="SUPFAM" id="SSF54637">
    <property type="entry name" value="Thioesterase/thiol ester dehydrase-isomerase"/>
    <property type="match status" value="2"/>
</dbReference>
<feature type="compositionally biased region" description="Low complexity" evidence="5">
    <location>
        <begin position="998"/>
        <end position="1013"/>
    </location>
</feature>
<dbReference type="GO" id="GO:0008270">
    <property type="term" value="F:zinc ion binding"/>
    <property type="evidence" value="ECO:0007669"/>
    <property type="project" value="UniProtKB-KW"/>
</dbReference>
<dbReference type="EMBL" id="MU854344">
    <property type="protein sequence ID" value="KAK4042195.1"/>
    <property type="molecule type" value="Genomic_DNA"/>
</dbReference>
<evidence type="ECO:0000313" key="8">
    <source>
        <dbReference type="EMBL" id="KAK4042195.1"/>
    </source>
</evidence>
<proteinExistence type="predicted"/>
<evidence type="ECO:0000256" key="1">
    <source>
        <dbReference type="ARBA" id="ARBA00022723"/>
    </source>
</evidence>
<feature type="compositionally biased region" description="Pro residues" evidence="5">
    <location>
        <begin position="987"/>
        <end position="997"/>
    </location>
</feature>
<dbReference type="SUPFAM" id="SSF74924">
    <property type="entry name" value="Cap-Gly domain"/>
    <property type="match status" value="1"/>
</dbReference>
<dbReference type="GO" id="GO:0004300">
    <property type="term" value="F:enoyl-CoA hydratase activity"/>
    <property type="evidence" value="ECO:0007669"/>
    <property type="project" value="TreeGrafter"/>
</dbReference>
<feature type="region of interest" description="Disordered" evidence="5">
    <location>
        <begin position="1036"/>
        <end position="1120"/>
    </location>
</feature>
<dbReference type="InterPro" id="IPR000571">
    <property type="entry name" value="Znf_CCCH"/>
</dbReference>
<dbReference type="Pfam" id="PF13516">
    <property type="entry name" value="LRR_6"/>
    <property type="match status" value="1"/>
</dbReference>
<dbReference type="PANTHER" id="PTHR13078">
    <property type="entry name" value="PEROXISOMAL MULTIFUNCTIONAL ENZYME TYPE 2-RELATED"/>
    <property type="match status" value="1"/>
</dbReference>
<dbReference type="GO" id="GO:0003857">
    <property type="term" value="F:(3S)-3-hydroxyacyl-CoA dehydrogenase (NAD+) activity"/>
    <property type="evidence" value="ECO:0007669"/>
    <property type="project" value="TreeGrafter"/>
</dbReference>
<dbReference type="SMART" id="SM01052">
    <property type="entry name" value="CAP_GLY"/>
    <property type="match status" value="1"/>
</dbReference>
<dbReference type="InterPro" id="IPR036855">
    <property type="entry name" value="Znf_CCCH_sf"/>
</dbReference>
<dbReference type="SUPFAM" id="SSF90229">
    <property type="entry name" value="CCCH zinc finger"/>
    <property type="match status" value="1"/>
</dbReference>
<evidence type="ECO:0000259" key="6">
    <source>
        <dbReference type="PROSITE" id="PS50103"/>
    </source>
</evidence>
<name>A0AAN6PLE4_9PEZI</name>
<feature type="region of interest" description="Disordered" evidence="5">
    <location>
        <begin position="965"/>
        <end position="1024"/>
    </location>
</feature>
<feature type="compositionally biased region" description="Low complexity" evidence="5">
    <location>
        <begin position="637"/>
        <end position="646"/>
    </location>
</feature>
<protein>
    <recommendedName>
        <fullName evidence="10">CAP-Gly domain-containing protein</fullName>
    </recommendedName>
</protein>
<dbReference type="InterPro" id="IPR002539">
    <property type="entry name" value="MaoC-like_dom"/>
</dbReference>
<keyword evidence="9" id="KW-1185">Reference proteome</keyword>
<organism evidence="8 9">
    <name type="scientific">Parachaetomium inaequale</name>
    <dbReference type="NCBI Taxonomy" id="2588326"/>
    <lineage>
        <taxon>Eukaryota</taxon>
        <taxon>Fungi</taxon>
        <taxon>Dikarya</taxon>
        <taxon>Ascomycota</taxon>
        <taxon>Pezizomycotina</taxon>
        <taxon>Sordariomycetes</taxon>
        <taxon>Sordariomycetidae</taxon>
        <taxon>Sordariales</taxon>
        <taxon>Chaetomiaceae</taxon>
        <taxon>Parachaetomium</taxon>
    </lineage>
</organism>
<dbReference type="InterPro" id="IPR000938">
    <property type="entry name" value="CAP-Gly_domain"/>
</dbReference>
<reference evidence="9" key="1">
    <citation type="journal article" date="2023" name="Mol. Phylogenet. Evol.">
        <title>Genome-scale phylogeny and comparative genomics of the fungal order Sordariales.</title>
        <authorList>
            <person name="Hensen N."/>
            <person name="Bonometti L."/>
            <person name="Westerberg I."/>
            <person name="Brannstrom I.O."/>
            <person name="Guillou S."/>
            <person name="Cros-Aarteil S."/>
            <person name="Calhoun S."/>
            <person name="Haridas S."/>
            <person name="Kuo A."/>
            <person name="Mondo S."/>
            <person name="Pangilinan J."/>
            <person name="Riley R."/>
            <person name="LaButti K."/>
            <person name="Andreopoulos B."/>
            <person name="Lipzen A."/>
            <person name="Chen C."/>
            <person name="Yan M."/>
            <person name="Daum C."/>
            <person name="Ng V."/>
            <person name="Clum A."/>
            <person name="Steindorff A."/>
            <person name="Ohm R.A."/>
            <person name="Martin F."/>
            <person name="Silar P."/>
            <person name="Natvig D.O."/>
            <person name="Lalanne C."/>
            <person name="Gautier V."/>
            <person name="Ament-Velasquez S.L."/>
            <person name="Kruys A."/>
            <person name="Hutchinson M.I."/>
            <person name="Powell A.J."/>
            <person name="Barry K."/>
            <person name="Miller A.N."/>
            <person name="Grigoriev I.V."/>
            <person name="Debuchy R."/>
            <person name="Gladieux P."/>
            <person name="Hiltunen Thoren M."/>
            <person name="Johannesson H."/>
        </authorList>
    </citation>
    <scope>NUCLEOTIDE SEQUENCE [LARGE SCALE GENOMIC DNA]</scope>
    <source>
        <strain evidence="9">CBS 284.82</strain>
    </source>
</reference>
<dbReference type="PROSITE" id="PS51450">
    <property type="entry name" value="LRR"/>
    <property type="match status" value="1"/>
</dbReference>
<keyword evidence="1 4" id="KW-0479">Metal-binding</keyword>
<gene>
    <name evidence="8" type="ORF">C8A01DRAFT_44718</name>
</gene>
<dbReference type="Proteomes" id="UP001303115">
    <property type="component" value="Unassembled WGS sequence"/>
</dbReference>
<dbReference type="CDD" id="cd03448">
    <property type="entry name" value="HDE_HSD"/>
    <property type="match status" value="1"/>
</dbReference>
<feature type="domain" description="C3H1-type" evidence="6">
    <location>
        <begin position="1123"/>
        <end position="1151"/>
    </location>
</feature>
<dbReference type="Pfam" id="PF22622">
    <property type="entry name" value="MFE-2_hydrat-2_N"/>
    <property type="match status" value="1"/>
</dbReference>
<dbReference type="Pfam" id="PF01302">
    <property type="entry name" value="CAP_GLY"/>
    <property type="match status" value="1"/>
</dbReference>
<feature type="compositionally biased region" description="Low complexity" evidence="5">
    <location>
        <begin position="654"/>
        <end position="667"/>
    </location>
</feature>
<dbReference type="Gene3D" id="3.10.129.10">
    <property type="entry name" value="Hotdog Thioesterase"/>
    <property type="match status" value="2"/>
</dbReference>
<sequence>MSGPGVGFEYPAQEVSWTKRDALLFANSIGATAEELHFLYQYTNSQRTTAFKGTTQDVIDFYSAQKAVPIPGVPEFDPTRVVDGQRLLQSFKPLPATSAGKKFEIRIKVLGVYDKGRPGTVVDTQADLVEASSGEVYTRVISSSFYVGQGNWGGPKGPATVNFPAPKDRAPDAVFAHQTTAETALLYRLNGDYNPLHAHPAPGKKMGFGGVIIHGLYSWNWAAHGLLQHLGGSDPSNMKEYQARFASPVRPGDKLVTSAWRTGQRQGEWEEVRFEVKVDGGKIGERRSYDGALCTVRFIGEVAGTTGEWLGVEWDDASRGKHDGHHKGVRYFECTSKSPTAASFVRPTRAADAPQTFLSALHLKYAGDPTADQTPPRQIKFSGKVAEEVGFEKIRRQQAQLDGLQFVILDGELVAYAGDPARDGRQPIGQVCPKVRELDLSRNLFERFAPVVEICAELKLLRSLRVNGNRFRDVLNDKILESAGDAFAGITELALEDTLLSWHEICHIASKFPSLTTLHAGSNQFVALTPIPPAPFTTTLTSLHLEFNDFASLSALAPLASIPSLRNLLLKGNRIATISPPSTPSLVFSPNLHYLDLSYNCITSWSFIDALPSTFPSLTSLRLTHNPLYSNPDLDDTTPTATTTTPEETHPPTHRITTATAASSSTTNKSEESYMLTLARLPRLKALNFSAIAPADRADAEMFYLSRIARQLAAVPEGTAAEADVLKRHRRWGELCEVYGEPVVVRSRGEVDPGFLEARLVRVEFYFLSDEKEGEGVRKRVVQVPKSFDIYAVKGVVGRVFGLSPLRVRLVWETGEWDPVGGFDEGESEDEDLEAEWERREEESGFAGEVEGVERKGGRWVKREVELRDGPRQFGLTMSPQPRFFIVRPDTKRAAADGRVYTVPGPIVPLVAVDELPAWLDIADVPRELSVEQTIGLCNLGTASKSKGAYAVKIIHHATPAARQQSAAVKSAEAKPDSAAAAANVPQPAPHPAPPTSAEPKAPIAAAAVSAAHHPADRMRAHWSEAHARDTGIAASVHNPQQPGSSTTSSTSITAASPSSSSSSSSSNRSSNRNDPPTTATTATTAALPVTSSSTTATTLPATTPLTIPATGTGTNLSGVSGISETEYCRHWCAYGTCKWGLHCRYLHAMPTTPRELAEVGLREIPAWWWAATATAAGLTQTQQQQQYRYQHQQHQQDWRQSPHPARPRRA</sequence>
<dbReference type="InterPro" id="IPR054357">
    <property type="entry name" value="MFE-2_N"/>
</dbReference>
<dbReference type="GO" id="GO:0006635">
    <property type="term" value="P:fatty acid beta-oxidation"/>
    <property type="evidence" value="ECO:0007669"/>
    <property type="project" value="TreeGrafter"/>
</dbReference>
<dbReference type="SUPFAM" id="SSF52058">
    <property type="entry name" value="L domain-like"/>
    <property type="match status" value="1"/>
</dbReference>
<feature type="compositionally biased region" description="Basic and acidic residues" evidence="5">
    <location>
        <begin position="1014"/>
        <end position="1024"/>
    </location>
</feature>
<dbReference type="InterPro" id="IPR032675">
    <property type="entry name" value="LRR_dom_sf"/>
</dbReference>
<dbReference type="PANTHER" id="PTHR13078:SF57">
    <property type="entry name" value="DEHYDRATASE, PUTATIVE (AFU_ORTHOLOGUE AFUA_5G00640)-RELATED"/>
    <property type="match status" value="1"/>
</dbReference>
<feature type="compositionally biased region" description="Low complexity" evidence="5">
    <location>
        <begin position="1185"/>
        <end position="1200"/>
    </location>
</feature>
<dbReference type="Gene3D" id="2.30.30.190">
    <property type="entry name" value="CAP Gly-rich-like domain"/>
    <property type="match status" value="1"/>
</dbReference>
<dbReference type="InterPro" id="IPR036859">
    <property type="entry name" value="CAP-Gly_dom_sf"/>
</dbReference>
<evidence type="ECO:0000256" key="4">
    <source>
        <dbReference type="PROSITE-ProRule" id="PRU00723"/>
    </source>
</evidence>
<dbReference type="InterPro" id="IPR029069">
    <property type="entry name" value="HotDog_dom_sf"/>
</dbReference>